<keyword evidence="6" id="KW-1185">Reference proteome</keyword>
<dbReference type="SMART" id="SM00421">
    <property type="entry name" value="HTH_LUXR"/>
    <property type="match status" value="1"/>
</dbReference>
<dbReference type="PRINTS" id="PR00038">
    <property type="entry name" value="HTHLUXR"/>
</dbReference>
<dbReference type="InterPro" id="IPR036388">
    <property type="entry name" value="WH-like_DNA-bd_sf"/>
</dbReference>
<keyword evidence="3" id="KW-0804">Transcription</keyword>
<dbReference type="InterPro" id="IPR016032">
    <property type="entry name" value="Sig_transdc_resp-reg_C-effctor"/>
</dbReference>
<evidence type="ECO:0000256" key="2">
    <source>
        <dbReference type="ARBA" id="ARBA00023125"/>
    </source>
</evidence>
<dbReference type="STRING" id="688867.SAMN05660236_2539"/>
<dbReference type="SUPFAM" id="SSF46894">
    <property type="entry name" value="C-terminal effector domain of the bipartite response regulators"/>
    <property type="match status" value="1"/>
</dbReference>
<protein>
    <submittedName>
        <fullName evidence="5">RNA polymerase sigma factor, sigma-70 family</fullName>
    </submittedName>
</protein>
<evidence type="ECO:0000256" key="3">
    <source>
        <dbReference type="ARBA" id="ARBA00023163"/>
    </source>
</evidence>
<dbReference type="GO" id="GO:0003677">
    <property type="term" value="F:DNA binding"/>
    <property type="evidence" value="ECO:0007669"/>
    <property type="project" value="UniProtKB-KW"/>
</dbReference>
<organism evidence="5 6">
    <name type="scientific">Ohtaekwangia koreensis</name>
    <dbReference type="NCBI Taxonomy" id="688867"/>
    <lineage>
        <taxon>Bacteria</taxon>
        <taxon>Pseudomonadati</taxon>
        <taxon>Bacteroidota</taxon>
        <taxon>Cytophagia</taxon>
        <taxon>Cytophagales</taxon>
        <taxon>Fulvivirgaceae</taxon>
        <taxon>Ohtaekwangia</taxon>
    </lineage>
</organism>
<dbReference type="InterPro" id="IPR000792">
    <property type="entry name" value="Tscrpt_reg_LuxR_C"/>
</dbReference>
<dbReference type="GO" id="GO:0006355">
    <property type="term" value="P:regulation of DNA-templated transcription"/>
    <property type="evidence" value="ECO:0007669"/>
    <property type="project" value="InterPro"/>
</dbReference>
<dbReference type="Proteomes" id="UP000190961">
    <property type="component" value="Unassembled WGS sequence"/>
</dbReference>
<dbReference type="PROSITE" id="PS50043">
    <property type="entry name" value="HTH_LUXR_2"/>
    <property type="match status" value="1"/>
</dbReference>
<evidence type="ECO:0000256" key="1">
    <source>
        <dbReference type="ARBA" id="ARBA00023015"/>
    </source>
</evidence>
<reference evidence="5 6" key="1">
    <citation type="submission" date="2017-02" db="EMBL/GenBank/DDBJ databases">
        <authorList>
            <person name="Peterson S.W."/>
        </authorList>
    </citation>
    <scope>NUCLEOTIDE SEQUENCE [LARGE SCALE GENOMIC DNA]</scope>
    <source>
        <strain evidence="5 6">DSM 25262</strain>
    </source>
</reference>
<evidence type="ECO:0000313" key="6">
    <source>
        <dbReference type="Proteomes" id="UP000190961"/>
    </source>
</evidence>
<sequence length="141" mass="16195">MIKEFKINSGKDTISKLHMNAADKDLHAAISFLEQCNEQYTIAIDIVDPNLAKAKSREDSNIKKLLEQLTKRECEVLNLAFQRLQNKEISEKLCISLETVKSHRKNIISKAGVRCLNDLKDILFKMTDVESFDFLKNHSWG</sequence>
<dbReference type="CDD" id="cd06170">
    <property type="entry name" value="LuxR_C_like"/>
    <property type="match status" value="1"/>
</dbReference>
<evidence type="ECO:0000259" key="4">
    <source>
        <dbReference type="PROSITE" id="PS50043"/>
    </source>
</evidence>
<gene>
    <name evidence="5" type="ORF">SAMN05660236_2539</name>
</gene>
<dbReference type="Gene3D" id="1.10.10.10">
    <property type="entry name" value="Winged helix-like DNA-binding domain superfamily/Winged helix DNA-binding domain"/>
    <property type="match status" value="1"/>
</dbReference>
<dbReference type="OrthoDB" id="964482at2"/>
<dbReference type="AlphaFoldDB" id="A0A1T5KRR7"/>
<dbReference type="Pfam" id="PF00196">
    <property type="entry name" value="GerE"/>
    <property type="match status" value="1"/>
</dbReference>
<dbReference type="PANTHER" id="PTHR44688">
    <property type="entry name" value="DNA-BINDING TRANSCRIPTIONAL ACTIVATOR DEVR_DOSR"/>
    <property type="match status" value="1"/>
</dbReference>
<evidence type="ECO:0000313" key="5">
    <source>
        <dbReference type="EMBL" id="SKC66446.1"/>
    </source>
</evidence>
<accession>A0A1T5KRR7</accession>
<keyword evidence="2" id="KW-0238">DNA-binding</keyword>
<dbReference type="EMBL" id="FUZU01000001">
    <property type="protein sequence ID" value="SKC66446.1"/>
    <property type="molecule type" value="Genomic_DNA"/>
</dbReference>
<name>A0A1T5KRR7_9BACT</name>
<feature type="domain" description="HTH luxR-type" evidence="4">
    <location>
        <begin position="62"/>
        <end position="127"/>
    </location>
</feature>
<dbReference type="PANTHER" id="PTHR44688:SF16">
    <property type="entry name" value="DNA-BINDING TRANSCRIPTIONAL ACTIVATOR DEVR_DOSR"/>
    <property type="match status" value="1"/>
</dbReference>
<proteinExistence type="predicted"/>
<dbReference type="RefSeq" id="WP_079686981.1">
    <property type="nucleotide sequence ID" value="NZ_FUZU01000001.1"/>
</dbReference>
<keyword evidence="1" id="KW-0805">Transcription regulation</keyword>